<feature type="compositionally biased region" description="Basic and acidic residues" evidence="5">
    <location>
        <begin position="393"/>
        <end position="407"/>
    </location>
</feature>
<reference evidence="8" key="3">
    <citation type="submission" date="2025-09" db="UniProtKB">
        <authorList>
            <consortium name="Ensembl"/>
        </authorList>
    </citation>
    <scope>IDENTIFICATION</scope>
</reference>
<dbReference type="PANTHER" id="PTHR12080:SF55">
    <property type="entry name" value="LYMPHOCYTE FUNCTION-ASSOCIATED ANTIGEN 3"/>
    <property type="match status" value="1"/>
</dbReference>
<name>A0A8C3H6D8_CHRPI</name>
<proteinExistence type="predicted"/>
<protein>
    <submittedName>
        <fullName evidence="8">CD58 molecule</fullName>
    </submittedName>
</protein>
<keyword evidence="9" id="KW-1185">Reference proteome</keyword>
<sequence>MGLACRLSALGLLLSALLVCTRSQDRESVFAIVGEDFTFSPKVNGTIREITWMKNKDKAAEWEQDAKSPVYYYSLAERGVLETSSGNLTIKKLNIGDAAEYEAQVLPVGVDQLQYTKFVLAVLDPPPPSVLNCSITNGQIRISCEIQFSKDVRYSWYRDDRKIDANSPVLELKGNVNPSEKVLCVREVSKTKINNSISLSTCIPENPESLSRGRAGLIAFFVIIIILLLFMGALVVLWKRGLLSNILDQIPTKHSAVYKSEEQHLTDDDRFPEESGQKEEQRTLLNNILSDFREESPFPLPGYYENISGRNQEPEEKKNSKESLSMNQADNSSNQEKTEEKKKSKETLSTNQDDNSSNQENPDYENISGGNQEPEEKKNSKESLSMSQADHSFNQEKTDLKLESETD</sequence>
<evidence type="ECO:0000313" key="8">
    <source>
        <dbReference type="Ensembl" id="ENSCPBP00000002913.1"/>
    </source>
</evidence>
<dbReference type="GeneTree" id="ENSGT00510000049596"/>
<dbReference type="InterPro" id="IPR013783">
    <property type="entry name" value="Ig-like_fold"/>
</dbReference>
<dbReference type="InterPro" id="IPR036179">
    <property type="entry name" value="Ig-like_dom_sf"/>
</dbReference>
<evidence type="ECO:0000256" key="6">
    <source>
        <dbReference type="SAM" id="Phobius"/>
    </source>
</evidence>
<evidence type="ECO:0000256" key="1">
    <source>
        <dbReference type="ARBA" id="ARBA00004370"/>
    </source>
</evidence>
<organism evidence="8 9">
    <name type="scientific">Chrysemys picta bellii</name>
    <name type="common">Western painted turtle</name>
    <name type="synonym">Emys bellii</name>
    <dbReference type="NCBI Taxonomy" id="8478"/>
    <lineage>
        <taxon>Eukaryota</taxon>
        <taxon>Metazoa</taxon>
        <taxon>Chordata</taxon>
        <taxon>Craniata</taxon>
        <taxon>Vertebrata</taxon>
        <taxon>Euteleostomi</taxon>
        <taxon>Archelosauria</taxon>
        <taxon>Testudinata</taxon>
        <taxon>Testudines</taxon>
        <taxon>Cryptodira</taxon>
        <taxon>Durocryptodira</taxon>
        <taxon>Testudinoidea</taxon>
        <taxon>Emydidae</taxon>
        <taxon>Chrysemys</taxon>
    </lineage>
</organism>
<reference evidence="8" key="2">
    <citation type="submission" date="2025-08" db="UniProtKB">
        <authorList>
            <consortium name="Ensembl"/>
        </authorList>
    </citation>
    <scope>IDENTIFICATION</scope>
</reference>
<keyword evidence="6" id="KW-1133">Transmembrane helix</keyword>
<dbReference type="Gene3D" id="2.60.40.10">
    <property type="entry name" value="Immunoglobulins"/>
    <property type="match status" value="1"/>
</dbReference>
<feature type="region of interest" description="Disordered" evidence="5">
    <location>
        <begin position="296"/>
        <end position="407"/>
    </location>
</feature>
<dbReference type="GO" id="GO:0016020">
    <property type="term" value="C:membrane"/>
    <property type="evidence" value="ECO:0007669"/>
    <property type="project" value="UniProtKB-SubCell"/>
</dbReference>
<feature type="compositionally biased region" description="Basic and acidic residues" evidence="5">
    <location>
        <begin position="336"/>
        <end position="346"/>
    </location>
</feature>
<keyword evidence="4" id="KW-0325">Glycoprotein</keyword>
<evidence type="ECO:0000256" key="4">
    <source>
        <dbReference type="ARBA" id="ARBA00023180"/>
    </source>
</evidence>
<dbReference type="GO" id="GO:0005102">
    <property type="term" value="F:signaling receptor binding"/>
    <property type="evidence" value="ECO:0007669"/>
    <property type="project" value="TreeGrafter"/>
</dbReference>
<feature type="compositionally biased region" description="Basic and acidic residues" evidence="5">
    <location>
        <begin position="312"/>
        <end position="321"/>
    </location>
</feature>
<evidence type="ECO:0000256" key="2">
    <source>
        <dbReference type="ARBA" id="ARBA00022729"/>
    </source>
</evidence>
<dbReference type="Proteomes" id="UP000694380">
    <property type="component" value="Chromosome 1"/>
</dbReference>
<evidence type="ECO:0000313" key="9">
    <source>
        <dbReference type="Proteomes" id="UP000694380"/>
    </source>
</evidence>
<feature type="compositionally biased region" description="Polar residues" evidence="5">
    <location>
        <begin position="352"/>
        <end position="361"/>
    </location>
</feature>
<feature type="chain" id="PRO_5034859146" evidence="7">
    <location>
        <begin position="24"/>
        <end position="407"/>
    </location>
</feature>
<comment type="subcellular location">
    <subcellularLocation>
        <location evidence="1">Membrane</location>
    </subcellularLocation>
</comment>
<dbReference type="AlphaFoldDB" id="A0A8C3H6D8"/>
<keyword evidence="3 6" id="KW-0472">Membrane</keyword>
<dbReference type="GO" id="GO:0009986">
    <property type="term" value="C:cell surface"/>
    <property type="evidence" value="ECO:0007669"/>
    <property type="project" value="TreeGrafter"/>
</dbReference>
<keyword evidence="6" id="KW-0812">Transmembrane</keyword>
<evidence type="ECO:0000256" key="5">
    <source>
        <dbReference type="SAM" id="MobiDB-lite"/>
    </source>
</evidence>
<accession>A0A8C3H6D8</accession>
<feature type="compositionally biased region" description="Basic and acidic residues" evidence="5">
    <location>
        <begin position="259"/>
        <end position="280"/>
    </location>
</feature>
<dbReference type="Ensembl" id="ENSCPBT00000003557.1">
    <property type="protein sequence ID" value="ENSCPBP00000002913.1"/>
    <property type="gene ID" value="ENSCPBG00000002355.1"/>
</dbReference>
<feature type="transmembrane region" description="Helical" evidence="6">
    <location>
        <begin position="215"/>
        <end position="238"/>
    </location>
</feature>
<dbReference type="InterPro" id="IPR015631">
    <property type="entry name" value="CD2/SLAM_rcpt"/>
</dbReference>
<dbReference type="SUPFAM" id="SSF48726">
    <property type="entry name" value="Immunoglobulin"/>
    <property type="match status" value="1"/>
</dbReference>
<evidence type="ECO:0000256" key="3">
    <source>
        <dbReference type="ARBA" id="ARBA00023136"/>
    </source>
</evidence>
<feature type="compositionally biased region" description="Polar residues" evidence="5">
    <location>
        <begin position="382"/>
        <end position="392"/>
    </location>
</feature>
<evidence type="ECO:0000256" key="7">
    <source>
        <dbReference type="SAM" id="SignalP"/>
    </source>
</evidence>
<feature type="region of interest" description="Disordered" evidence="5">
    <location>
        <begin position="258"/>
        <end position="280"/>
    </location>
</feature>
<feature type="signal peptide" evidence="7">
    <location>
        <begin position="1"/>
        <end position="23"/>
    </location>
</feature>
<dbReference type="PANTHER" id="PTHR12080">
    <property type="entry name" value="SIGNALING LYMPHOCYTIC ACTIVATION MOLECULE"/>
    <property type="match status" value="1"/>
</dbReference>
<keyword evidence="2 7" id="KW-0732">Signal</keyword>
<reference evidence="8" key="1">
    <citation type="journal article" date="2015" name="Genome Biol. Evol.">
        <title>Physical Mapping and Refinement of the Painted Turtle Genome (Chrysemys picta) Inform Amniote Genome Evolution and Challenge Turtle-Bird Chromosomal Conservation.</title>
        <authorList>
            <person name="Badenhorst D."/>
            <person name="Hillier L.W."/>
            <person name="Literman R."/>
            <person name="Montiel E.E."/>
            <person name="Radhakrishnan S."/>
            <person name="Shen Y."/>
            <person name="Minx P."/>
            <person name="Janes D.E."/>
            <person name="Warren W.C."/>
            <person name="Edwards S.V."/>
            <person name="Valenzuela N."/>
        </authorList>
    </citation>
    <scope>NUCLEOTIDE SEQUENCE [LARGE SCALE GENOMIC DNA]</scope>
</reference>